<dbReference type="EMBL" id="AP018150">
    <property type="protein sequence ID" value="BBE09366.1"/>
    <property type="molecule type" value="Genomic_DNA"/>
</dbReference>
<protein>
    <submittedName>
        <fullName evidence="1">Uncharacterized protein</fullName>
    </submittedName>
</protein>
<dbReference type="RefSeq" id="WP_052393610.1">
    <property type="nucleotide sequence ID" value="NZ_AP018150.1"/>
</dbReference>
<name>A0A2Z6EVE8_9BURK</name>
<proteinExistence type="predicted"/>
<dbReference type="Proteomes" id="UP000282597">
    <property type="component" value="Chromosome"/>
</dbReference>
<dbReference type="AlphaFoldDB" id="A0A2Z6EVE8"/>
<dbReference type="KEGG" id="mcys:MCB1EB_1205"/>
<organism evidence="1 2">
    <name type="scientific">Mycoavidus cysteinexigens</name>
    <dbReference type="NCBI Taxonomy" id="1553431"/>
    <lineage>
        <taxon>Bacteria</taxon>
        <taxon>Pseudomonadati</taxon>
        <taxon>Pseudomonadota</taxon>
        <taxon>Betaproteobacteria</taxon>
        <taxon>Burkholderiales</taxon>
        <taxon>Burkholderiaceae</taxon>
        <taxon>Mycoavidus</taxon>
    </lineage>
</organism>
<evidence type="ECO:0000313" key="1">
    <source>
        <dbReference type="EMBL" id="BBE09366.1"/>
    </source>
</evidence>
<gene>
    <name evidence="1" type="ORF">MCB1EB_1205</name>
</gene>
<reference evidence="1 2" key="1">
    <citation type="journal article" date="2018" name="Microbes Environ.">
        <title>Comparative Genomic Insights into Endofungal Lifestyles of Two Bacterial Endosymbionts, Mycoavidus cysteinexigens and Burkholderia rhizoxinica.</title>
        <authorList>
            <person name="Sharmin D."/>
            <person name="Guo Y."/>
            <person name="Nishizawa T."/>
            <person name="Ohshima S."/>
            <person name="Sato Y."/>
            <person name="Takashima Y."/>
            <person name="Narisawa K."/>
            <person name="Ohta H."/>
        </authorList>
    </citation>
    <scope>NUCLEOTIDE SEQUENCE [LARGE SCALE GENOMIC DNA]</scope>
    <source>
        <strain evidence="1 2">B1-EB</strain>
    </source>
</reference>
<accession>A0A2Z6EVE8</accession>
<evidence type="ECO:0000313" key="2">
    <source>
        <dbReference type="Proteomes" id="UP000282597"/>
    </source>
</evidence>
<keyword evidence="2" id="KW-1185">Reference proteome</keyword>
<sequence>MRQKFLALKRLSVARVLTVFSLALAGCAQPGSAEYTTVLSQLPAASAGAPLSPQQRLFYDAVGAQMLVENNWAAAFEQTAGMYYYPRPTYNIYSWPAGYWSYNFYNYNYWRGHYSRYGW</sequence>
<dbReference type="PROSITE" id="PS51257">
    <property type="entry name" value="PROKAR_LIPOPROTEIN"/>
    <property type="match status" value="1"/>
</dbReference>